<dbReference type="AlphaFoldDB" id="A0A7L3BV68"/>
<gene>
    <name evidence="7" type="primary">Slc26a9</name>
    <name evidence="7" type="ORF">PELURI_R07880</name>
</gene>
<feature type="transmembrane region" description="Helical" evidence="5">
    <location>
        <begin position="172"/>
        <end position="199"/>
    </location>
</feature>
<evidence type="ECO:0000256" key="3">
    <source>
        <dbReference type="ARBA" id="ARBA00022989"/>
    </source>
</evidence>
<evidence type="ECO:0000256" key="2">
    <source>
        <dbReference type="ARBA" id="ARBA00022692"/>
    </source>
</evidence>
<dbReference type="GO" id="GO:0016020">
    <property type="term" value="C:membrane"/>
    <property type="evidence" value="ECO:0007669"/>
    <property type="project" value="UniProtKB-SubCell"/>
</dbReference>
<reference evidence="7 8" key="1">
    <citation type="submission" date="2019-09" db="EMBL/GenBank/DDBJ databases">
        <title>Bird 10,000 Genomes (B10K) Project - Family phase.</title>
        <authorList>
            <person name="Zhang G."/>
        </authorList>
    </citation>
    <scope>NUCLEOTIDE SEQUENCE [LARGE SCALE GENOMIC DNA]</scope>
    <source>
        <strain evidence="7">B10K-DU-012-45</strain>
    </source>
</reference>
<comment type="subcellular location">
    <subcellularLocation>
        <location evidence="1">Membrane</location>
        <topology evidence="1">Multi-pass membrane protein</topology>
    </subcellularLocation>
</comment>
<feature type="transmembrane region" description="Helical" evidence="5">
    <location>
        <begin position="390"/>
        <end position="421"/>
    </location>
</feature>
<dbReference type="Pfam" id="PF01740">
    <property type="entry name" value="STAS"/>
    <property type="match status" value="1"/>
</dbReference>
<dbReference type="InterPro" id="IPR001902">
    <property type="entry name" value="SLC26A/SulP_fam"/>
</dbReference>
<evidence type="ECO:0000256" key="1">
    <source>
        <dbReference type="ARBA" id="ARBA00004141"/>
    </source>
</evidence>
<dbReference type="PROSITE" id="PS50801">
    <property type="entry name" value="STAS"/>
    <property type="match status" value="1"/>
</dbReference>
<feature type="transmembrane region" description="Helical" evidence="5">
    <location>
        <begin position="284"/>
        <end position="301"/>
    </location>
</feature>
<dbReference type="InterPro" id="IPR002645">
    <property type="entry name" value="STAS_dom"/>
</dbReference>
<evidence type="ECO:0000313" key="8">
    <source>
        <dbReference type="Proteomes" id="UP000555367"/>
    </source>
</evidence>
<comment type="caution">
    <text evidence="7">The sequence shown here is derived from an EMBL/GenBank/DDBJ whole genome shotgun (WGS) entry which is preliminary data.</text>
</comment>
<feature type="transmembrane region" description="Helical" evidence="5">
    <location>
        <begin position="108"/>
        <end position="135"/>
    </location>
</feature>
<dbReference type="CDD" id="cd07042">
    <property type="entry name" value="STAS_SulP_like_sulfate_transporter"/>
    <property type="match status" value="1"/>
</dbReference>
<feature type="transmembrane region" description="Helical" evidence="5">
    <location>
        <begin position="219"/>
        <end position="242"/>
    </location>
</feature>
<dbReference type="PANTHER" id="PTHR11814">
    <property type="entry name" value="SULFATE TRANSPORTER"/>
    <property type="match status" value="1"/>
</dbReference>
<evidence type="ECO:0000256" key="4">
    <source>
        <dbReference type="ARBA" id="ARBA00023136"/>
    </source>
</evidence>
<accession>A0A7L3BV68</accession>
<evidence type="ECO:0000259" key="6">
    <source>
        <dbReference type="PROSITE" id="PS50801"/>
    </source>
</evidence>
<dbReference type="Proteomes" id="UP000555367">
    <property type="component" value="Unassembled WGS sequence"/>
</dbReference>
<proteinExistence type="predicted"/>
<dbReference type="GO" id="GO:0055085">
    <property type="term" value="P:transmembrane transport"/>
    <property type="evidence" value="ECO:0007669"/>
    <property type="project" value="InterPro"/>
</dbReference>
<feature type="transmembrane region" description="Helical" evidence="5">
    <location>
        <begin position="254"/>
        <end position="272"/>
    </location>
</feature>
<dbReference type="InterPro" id="IPR036513">
    <property type="entry name" value="STAS_dom_sf"/>
</dbReference>
<feature type="domain" description="STAS" evidence="6">
    <location>
        <begin position="514"/>
        <end position="745"/>
    </location>
</feature>
<feature type="non-terminal residue" evidence="7">
    <location>
        <position position="1"/>
    </location>
</feature>
<dbReference type="Gene3D" id="3.30.750.24">
    <property type="entry name" value="STAS domain"/>
    <property type="match status" value="1"/>
</dbReference>
<keyword evidence="4 5" id="KW-0472">Membrane</keyword>
<feature type="non-terminal residue" evidence="7">
    <location>
        <position position="801"/>
    </location>
</feature>
<sequence>MNHARPRYVIERPAYSVSLFDEEFEKKSRSYPVGEKLKNLFRCSASRFKLILFSLFPILVWLPKYKIKDYILPDVLGGISAGTIQVPQGMAFALLANLPPVNGLYSSFFPVVTYLFLGGIHQMVPGTFAVISIIVGNVCNELAPESDFQYLNHTTNEISVNTTALEAARLEISATLACLTAIIQLCLGFVQFGFVAIYLSESFIRGFMTAAGLQILISVLKYVFGLTVPSYTGPLAIVYTFIDICKALPKTNVASLVYALVSAVLLSIVKELNLKYMKKIRMPIPMEIIIVIVATAISGSFNMPEKYGMPVVGKIGMGFPAPTLPLVNKWKDMISTAFSLAIVSYVINLAMGRTLAAKHGYDVDPNQVMLGLEGHTGEERPRGGLERPWCLLKLFLSFLQVASFFVALVVMVTMLALGIYLEPLPKSVLGALIAVNLKNSLKQLADPFYLWKKSKLDCLVWLVSFLSAFFLSLPYGVAVGVGFSVLVVVFHTQFRNGSALGQVTSTDIYKNPKAYNKVHELNGIKIVTYCSPLYFANSEIFREKVIAKTGVDPGKVYLARKKYVKRQEKGTAQPPTKLPKFLLKQNKTLSLQELQKDFESTSPTDTNNNQTTANGASISYVTFRPPANGAEQVHTSSELGSTTTLQGSTFSVMPTADVDPMTTAPPYVSCHTIILDMSGVCFVDLMGTKALGKLCSSYQKIGIKVFLANVHAQVYNDISTGGVFEEGGLDRSHIFLTIHDAVLFALANIKEVVHPPILEEGPNQTELSIYDESVDERNAEFKNLEEEMFGSMFHSETQTAL</sequence>
<dbReference type="OrthoDB" id="288203at2759"/>
<keyword evidence="3 5" id="KW-1133">Transmembrane helix</keyword>
<name>A0A7L3BV68_PELUR</name>
<protein>
    <submittedName>
        <fullName evidence="7">S26A9 protein</fullName>
    </submittedName>
</protein>
<feature type="transmembrane region" description="Helical" evidence="5">
    <location>
        <begin position="46"/>
        <end position="63"/>
    </location>
</feature>
<feature type="transmembrane region" description="Helical" evidence="5">
    <location>
        <begin position="459"/>
        <end position="490"/>
    </location>
</feature>
<evidence type="ECO:0000256" key="5">
    <source>
        <dbReference type="SAM" id="Phobius"/>
    </source>
</evidence>
<feature type="transmembrane region" description="Helical" evidence="5">
    <location>
        <begin position="333"/>
        <end position="351"/>
    </location>
</feature>
<keyword evidence="2 5" id="KW-0812">Transmembrane</keyword>
<feature type="transmembrane region" description="Helical" evidence="5">
    <location>
        <begin position="75"/>
        <end position="96"/>
    </location>
</feature>
<dbReference type="Pfam" id="PF00916">
    <property type="entry name" value="Sulfate_transp"/>
    <property type="match status" value="2"/>
</dbReference>
<dbReference type="InterPro" id="IPR011547">
    <property type="entry name" value="SLC26A/SulP_dom"/>
</dbReference>
<dbReference type="SUPFAM" id="SSF52091">
    <property type="entry name" value="SpoIIaa-like"/>
    <property type="match status" value="1"/>
</dbReference>
<dbReference type="EMBL" id="VZTQ01005536">
    <property type="protein sequence ID" value="NXT35634.1"/>
    <property type="molecule type" value="Genomic_DNA"/>
</dbReference>
<organism evidence="7 8">
    <name type="scientific">Pelecanoides urinatrix</name>
    <name type="common">Common diving petrel</name>
    <name type="synonym">Procellaria urinatrix</name>
    <dbReference type="NCBI Taxonomy" id="37079"/>
    <lineage>
        <taxon>Eukaryota</taxon>
        <taxon>Metazoa</taxon>
        <taxon>Chordata</taxon>
        <taxon>Craniata</taxon>
        <taxon>Vertebrata</taxon>
        <taxon>Euteleostomi</taxon>
        <taxon>Archelosauria</taxon>
        <taxon>Archosauria</taxon>
        <taxon>Dinosauria</taxon>
        <taxon>Saurischia</taxon>
        <taxon>Theropoda</taxon>
        <taxon>Coelurosauria</taxon>
        <taxon>Aves</taxon>
        <taxon>Neognathae</taxon>
        <taxon>Neoaves</taxon>
        <taxon>Aequornithes</taxon>
        <taxon>Procellariiformes</taxon>
        <taxon>Procellariidae</taxon>
        <taxon>Pelecanoides</taxon>
    </lineage>
</organism>
<evidence type="ECO:0000313" key="7">
    <source>
        <dbReference type="EMBL" id="NXT35634.1"/>
    </source>
</evidence>
<keyword evidence="8" id="KW-1185">Reference proteome</keyword>